<dbReference type="Proteomes" id="UP000238392">
    <property type="component" value="Unassembled WGS sequence"/>
</dbReference>
<dbReference type="Pfam" id="PF13641">
    <property type="entry name" value="Glyco_tranf_2_3"/>
    <property type="match status" value="1"/>
</dbReference>
<comment type="similarity">
    <text evidence="1">Belongs to the glycosyltransferase 2 family.</text>
</comment>
<keyword evidence="3" id="KW-0808">Transferase</keyword>
<evidence type="ECO:0008006" key="6">
    <source>
        <dbReference type="Google" id="ProtNLM"/>
    </source>
</evidence>
<dbReference type="SUPFAM" id="SSF53448">
    <property type="entry name" value="Nucleotide-diphospho-sugar transferases"/>
    <property type="match status" value="1"/>
</dbReference>
<dbReference type="GO" id="GO:0016757">
    <property type="term" value="F:glycosyltransferase activity"/>
    <property type="evidence" value="ECO:0007669"/>
    <property type="project" value="UniProtKB-KW"/>
</dbReference>
<protein>
    <recommendedName>
        <fullName evidence="6">GT2 family glycosyltransferase</fullName>
    </recommendedName>
</protein>
<dbReference type="CDD" id="cd00761">
    <property type="entry name" value="Glyco_tranf_GTA_type"/>
    <property type="match status" value="1"/>
</dbReference>
<keyword evidence="5" id="KW-1185">Reference proteome</keyword>
<dbReference type="PANTHER" id="PTHR43179:SF12">
    <property type="entry name" value="GALACTOFURANOSYLTRANSFERASE GLFT2"/>
    <property type="match status" value="1"/>
</dbReference>
<sequence>MTTSVAIAIATRGRPKMFRDCLQSLARMQLPADTALTFLLVENDKTLTIAPLAEELASLMGDAHRVEALLEPEAGIPFARNKALDRAQDLNCDWLIYIDDDEEVDADWLVALMRGAAQQQFDLAAGPVEQLAPDGTLSKSEQAVFDYFIAEGQRRRKIRESRLHSGQADRNDIATNNWIGRLSAFRSANLRFDEGMRYTGGSDTDLSRRAKAAGLKIGWVPDAIVREVIPQSRLTYRYVYDRSRSQTLAKYHIRYRKQGRHPVVKPLLDAFVKALVGSVRLLIGLTGNTRMRIKAMRTLGVAMGWTQGALGAKSQLYRKIQGG</sequence>
<name>A0A2T0X5A6_9RHOB</name>
<dbReference type="AlphaFoldDB" id="A0A2T0X5A6"/>
<gene>
    <name evidence="4" type="ORF">CLV74_101256</name>
</gene>
<dbReference type="RefSeq" id="WP_106262393.1">
    <property type="nucleotide sequence ID" value="NZ_PVTQ01000001.1"/>
</dbReference>
<dbReference type="EMBL" id="PVTQ01000001">
    <property type="protein sequence ID" value="PRY94121.1"/>
    <property type="molecule type" value="Genomic_DNA"/>
</dbReference>
<proteinExistence type="inferred from homology"/>
<evidence type="ECO:0000313" key="5">
    <source>
        <dbReference type="Proteomes" id="UP000238392"/>
    </source>
</evidence>
<evidence type="ECO:0000313" key="4">
    <source>
        <dbReference type="EMBL" id="PRY94121.1"/>
    </source>
</evidence>
<organism evidence="4 5">
    <name type="scientific">Donghicola tyrosinivorans</name>
    <dbReference type="NCBI Taxonomy" id="1652492"/>
    <lineage>
        <taxon>Bacteria</taxon>
        <taxon>Pseudomonadati</taxon>
        <taxon>Pseudomonadota</taxon>
        <taxon>Alphaproteobacteria</taxon>
        <taxon>Rhodobacterales</taxon>
        <taxon>Roseobacteraceae</taxon>
        <taxon>Donghicola</taxon>
    </lineage>
</organism>
<evidence type="ECO:0000256" key="3">
    <source>
        <dbReference type="ARBA" id="ARBA00022679"/>
    </source>
</evidence>
<reference evidence="4 5" key="1">
    <citation type="submission" date="2018-03" db="EMBL/GenBank/DDBJ databases">
        <title>Genomic Encyclopedia of Archaeal and Bacterial Type Strains, Phase II (KMG-II): from individual species to whole genera.</title>
        <authorList>
            <person name="Goeker M."/>
        </authorList>
    </citation>
    <scope>NUCLEOTIDE SEQUENCE [LARGE SCALE GENOMIC DNA]</scope>
    <source>
        <strain evidence="4 5">DSM 100212</strain>
    </source>
</reference>
<dbReference type="Gene3D" id="3.90.550.10">
    <property type="entry name" value="Spore Coat Polysaccharide Biosynthesis Protein SpsA, Chain A"/>
    <property type="match status" value="1"/>
</dbReference>
<dbReference type="OrthoDB" id="6116224at2"/>
<evidence type="ECO:0000256" key="1">
    <source>
        <dbReference type="ARBA" id="ARBA00006739"/>
    </source>
</evidence>
<dbReference type="InterPro" id="IPR029044">
    <property type="entry name" value="Nucleotide-diphossugar_trans"/>
</dbReference>
<evidence type="ECO:0000256" key="2">
    <source>
        <dbReference type="ARBA" id="ARBA00022676"/>
    </source>
</evidence>
<keyword evidence="2" id="KW-0328">Glycosyltransferase</keyword>
<comment type="caution">
    <text evidence="4">The sequence shown here is derived from an EMBL/GenBank/DDBJ whole genome shotgun (WGS) entry which is preliminary data.</text>
</comment>
<dbReference type="PANTHER" id="PTHR43179">
    <property type="entry name" value="RHAMNOSYLTRANSFERASE WBBL"/>
    <property type="match status" value="1"/>
</dbReference>
<accession>A0A2T0X5A6</accession>